<name>A0A0C2XGE5_SERVB</name>
<feature type="chain" id="PRO_5002158879" evidence="2">
    <location>
        <begin position="20"/>
        <end position="202"/>
    </location>
</feature>
<keyword evidence="4" id="KW-1185">Reference proteome</keyword>
<feature type="region of interest" description="Disordered" evidence="1">
    <location>
        <begin position="137"/>
        <end position="166"/>
    </location>
</feature>
<feature type="compositionally biased region" description="Pro residues" evidence="1">
    <location>
        <begin position="60"/>
        <end position="76"/>
    </location>
</feature>
<sequence>MKLILGITGIASLIAQAIAQDIWCPPPTTKTSVYSFCPNSCMPPRSTYTTTAHPTITVQPPCPTYRPSPTSTPTPMPTSISATRMGKVVTSTCPPYVYETKSVTMPCSSCTYSVLPPLTITVTDQATVTTMLPCPSLTSTSVSQSITPTPKPTSSSSTKKDTSSTLSCSYGCSFSDGGITTTMSTLPTATSPPWKCAQWCEV</sequence>
<reference evidence="4" key="2">
    <citation type="submission" date="2015-01" db="EMBL/GenBank/DDBJ databases">
        <title>Evolutionary Origins and Diversification of the Mycorrhizal Mutualists.</title>
        <authorList>
            <consortium name="DOE Joint Genome Institute"/>
            <consortium name="Mycorrhizal Genomics Consortium"/>
            <person name="Kohler A."/>
            <person name="Kuo A."/>
            <person name="Nagy L.G."/>
            <person name="Floudas D."/>
            <person name="Copeland A."/>
            <person name="Barry K.W."/>
            <person name="Cichocki N."/>
            <person name="Veneault-Fourrey C."/>
            <person name="LaButti K."/>
            <person name="Lindquist E.A."/>
            <person name="Lipzen A."/>
            <person name="Lundell T."/>
            <person name="Morin E."/>
            <person name="Murat C."/>
            <person name="Riley R."/>
            <person name="Ohm R."/>
            <person name="Sun H."/>
            <person name="Tunlid A."/>
            <person name="Henrissat B."/>
            <person name="Grigoriev I.V."/>
            <person name="Hibbett D.S."/>
            <person name="Martin F."/>
        </authorList>
    </citation>
    <scope>NUCLEOTIDE SEQUENCE [LARGE SCALE GENOMIC DNA]</scope>
    <source>
        <strain evidence="4">MAFF 305830</strain>
    </source>
</reference>
<evidence type="ECO:0000313" key="3">
    <source>
        <dbReference type="EMBL" id="KIM28187.1"/>
    </source>
</evidence>
<reference evidence="3 4" key="1">
    <citation type="submission" date="2014-04" db="EMBL/GenBank/DDBJ databases">
        <authorList>
            <consortium name="DOE Joint Genome Institute"/>
            <person name="Kuo A."/>
            <person name="Zuccaro A."/>
            <person name="Kohler A."/>
            <person name="Nagy L.G."/>
            <person name="Floudas D."/>
            <person name="Copeland A."/>
            <person name="Barry K.W."/>
            <person name="Cichocki N."/>
            <person name="Veneault-Fourrey C."/>
            <person name="LaButti K."/>
            <person name="Lindquist E.A."/>
            <person name="Lipzen A."/>
            <person name="Lundell T."/>
            <person name="Morin E."/>
            <person name="Murat C."/>
            <person name="Sun H."/>
            <person name="Tunlid A."/>
            <person name="Henrissat B."/>
            <person name="Grigoriev I.V."/>
            <person name="Hibbett D.S."/>
            <person name="Martin F."/>
            <person name="Nordberg H.P."/>
            <person name="Cantor M.N."/>
            <person name="Hua S.X."/>
        </authorList>
    </citation>
    <scope>NUCLEOTIDE SEQUENCE [LARGE SCALE GENOMIC DNA]</scope>
    <source>
        <strain evidence="3 4">MAFF 305830</strain>
    </source>
</reference>
<gene>
    <name evidence="3" type="ORF">M408DRAFT_23892</name>
</gene>
<feature type="compositionally biased region" description="Low complexity" evidence="1">
    <location>
        <begin position="143"/>
        <end position="166"/>
    </location>
</feature>
<keyword evidence="2" id="KW-0732">Signal</keyword>
<evidence type="ECO:0000256" key="1">
    <source>
        <dbReference type="SAM" id="MobiDB-lite"/>
    </source>
</evidence>
<evidence type="ECO:0000256" key="2">
    <source>
        <dbReference type="SAM" id="SignalP"/>
    </source>
</evidence>
<dbReference type="HOGENOM" id="CLU_1355391_0_0_1"/>
<dbReference type="EMBL" id="KN824294">
    <property type="protein sequence ID" value="KIM28187.1"/>
    <property type="molecule type" value="Genomic_DNA"/>
</dbReference>
<evidence type="ECO:0000313" key="4">
    <source>
        <dbReference type="Proteomes" id="UP000054097"/>
    </source>
</evidence>
<organism evidence="3 4">
    <name type="scientific">Serendipita vermifera MAFF 305830</name>
    <dbReference type="NCBI Taxonomy" id="933852"/>
    <lineage>
        <taxon>Eukaryota</taxon>
        <taxon>Fungi</taxon>
        <taxon>Dikarya</taxon>
        <taxon>Basidiomycota</taxon>
        <taxon>Agaricomycotina</taxon>
        <taxon>Agaricomycetes</taxon>
        <taxon>Sebacinales</taxon>
        <taxon>Serendipitaceae</taxon>
        <taxon>Serendipita</taxon>
    </lineage>
</organism>
<proteinExistence type="predicted"/>
<feature type="signal peptide" evidence="2">
    <location>
        <begin position="1"/>
        <end position="19"/>
    </location>
</feature>
<dbReference type="Proteomes" id="UP000054097">
    <property type="component" value="Unassembled WGS sequence"/>
</dbReference>
<accession>A0A0C2XGE5</accession>
<dbReference type="AlphaFoldDB" id="A0A0C2XGE5"/>
<protein>
    <submittedName>
        <fullName evidence="3">Uncharacterized protein</fullName>
    </submittedName>
</protein>
<feature type="region of interest" description="Disordered" evidence="1">
    <location>
        <begin position="59"/>
        <end position="80"/>
    </location>
</feature>